<dbReference type="SUPFAM" id="SSF55961">
    <property type="entry name" value="Bet v1-like"/>
    <property type="match status" value="1"/>
</dbReference>
<dbReference type="PROSITE" id="PS50096">
    <property type="entry name" value="IQ"/>
    <property type="match status" value="1"/>
</dbReference>
<keyword evidence="3" id="KW-0479">Metal-binding</keyword>
<dbReference type="Pfam" id="PF00848">
    <property type="entry name" value="Ring_hydroxyl_A"/>
    <property type="match status" value="1"/>
</dbReference>
<dbReference type="AlphaFoldDB" id="A0A059G1J2"/>
<keyword evidence="5 11" id="KW-0223">Dioxygenase</keyword>
<dbReference type="eggNOG" id="COG4638">
    <property type="taxonomic scope" value="Bacteria"/>
</dbReference>
<dbReference type="OrthoDB" id="7456916at2"/>
<evidence type="ECO:0000256" key="3">
    <source>
        <dbReference type="ARBA" id="ARBA00022723"/>
    </source>
</evidence>
<dbReference type="PANTHER" id="PTHR43756">
    <property type="entry name" value="CHOLINE MONOOXYGENASE, CHLOROPLASTIC"/>
    <property type="match status" value="1"/>
</dbReference>
<dbReference type="STRING" id="1280953.HOC_19376"/>
<dbReference type="InterPro" id="IPR015879">
    <property type="entry name" value="Ring_hydroxy_dOase_asu_C_dom"/>
</dbReference>
<dbReference type="Proteomes" id="UP000024942">
    <property type="component" value="Unassembled WGS sequence"/>
</dbReference>
<evidence type="ECO:0000256" key="8">
    <source>
        <dbReference type="ARBA" id="ARBA00023014"/>
    </source>
</evidence>
<dbReference type="PATRIC" id="fig|1280953.3.peg.3872"/>
<keyword evidence="4" id="KW-0058">Aromatic hydrocarbons catabolism</keyword>
<evidence type="ECO:0000256" key="6">
    <source>
        <dbReference type="ARBA" id="ARBA00023002"/>
    </source>
</evidence>
<dbReference type="InterPro" id="IPR001663">
    <property type="entry name" value="Rng_hydr_dOase-A"/>
</dbReference>
<dbReference type="RefSeq" id="WP_084146479.1">
    <property type="nucleotide sequence ID" value="NZ_ARYL01000058.1"/>
</dbReference>
<dbReference type="CDD" id="cd08881">
    <property type="entry name" value="RHO_alpha_C_NDO-like"/>
    <property type="match status" value="1"/>
</dbReference>
<comment type="similarity">
    <text evidence="1">Belongs to the bacterial ring-hydroxylating dioxygenase alpha subunit family.</text>
</comment>
<keyword evidence="12" id="KW-1185">Reference proteome</keyword>
<evidence type="ECO:0000256" key="1">
    <source>
        <dbReference type="ARBA" id="ARBA00008751"/>
    </source>
</evidence>
<evidence type="ECO:0000256" key="7">
    <source>
        <dbReference type="ARBA" id="ARBA00023004"/>
    </source>
</evidence>
<organism evidence="11 12">
    <name type="scientific">Hyphomonas oceanitis SCH89</name>
    <dbReference type="NCBI Taxonomy" id="1280953"/>
    <lineage>
        <taxon>Bacteria</taxon>
        <taxon>Pseudomonadati</taxon>
        <taxon>Pseudomonadota</taxon>
        <taxon>Alphaproteobacteria</taxon>
        <taxon>Hyphomonadales</taxon>
        <taxon>Hyphomonadaceae</taxon>
        <taxon>Hyphomonas</taxon>
    </lineage>
</organism>
<dbReference type="InterPro" id="IPR017941">
    <property type="entry name" value="Rieske_2Fe-2S"/>
</dbReference>
<dbReference type="PROSITE" id="PS00570">
    <property type="entry name" value="RING_HYDROXYL_ALPHA"/>
    <property type="match status" value="1"/>
</dbReference>
<keyword evidence="9" id="KW-0520">NAD</keyword>
<dbReference type="InterPro" id="IPR015881">
    <property type="entry name" value="ARHD_Rieske_2Fe_2S"/>
</dbReference>
<dbReference type="Gene3D" id="3.90.380.10">
    <property type="entry name" value="Naphthalene 1,2-dioxygenase Alpha Subunit, Chain A, domain 1"/>
    <property type="match status" value="1"/>
</dbReference>
<sequence>MTTAKTKTRLNIGHEPKAFEKKNVWNVEEITALLDEENGTLDPRIYSDQDLYELEQERVFGRSWIMLGHETHVPKAGDFLTAYMGEDPVILVRQKDRSLKVFLNQCPHRGMRICRTDGGNAKSFTCSYHGWAYDIGGNLVNVPYESEAFCEDFNKAEWGPGQARVETYKGLIFANWDKNAPNLREYLGDATFYMDHMLDRTEAGTEVISGMQKWVIPCNWKFAAEQFCSDMYHAGTVSHLSGIEAGLPEGMELSDAKIPTVGYQFRAKWGGHGTGFYVGEPGMLVAIMGPKIAKYWTEGEAAARAERRLGSAERARQLMVQHMTVFPTCSFLPGINTVRTWQPRGPNETEIWAFTVVDADAPDEIKEEYRRQTLRTFSAGGVFEQDDGENWVEIQAVLRGHQARKRRLNIQMGKGRSAADNPHYPGSIGYVYNEEAARGLYHQWIRMMTEPDWDTLGPK</sequence>
<keyword evidence="8" id="KW-0411">Iron-sulfur</keyword>
<evidence type="ECO:0000256" key="5">
    <source>
        <dbReference type="ARBA" id="ARBA00022964"/>
    </source>
</evidence>
<dbReference type="Gene3D" id="2.102.10.10">
    <property type="entry name" value="Rieske [2Fe-2S] iron-sulphur domain"/>
    <property type="match status" value="1"/>
</dbReference>
<keyword evidence="7" id="KW-0408">Iron</keyword>
<dbReference type="GO" id="GO:0005506">
    <property type="term" value="F:iron ion binding"/>
    <property type="evidence" value="ECO:0007669"/>
    <property type="project" value="InterPro"/>
</dbReference>
<gene>
    <name evidence="11" type="ORF">HOC_19376</name>
</gene>
<dbReference type="SUPFAM" id="SSF50022">
    <property type="entry name" value="ISP domain"/>
    <property type="match status" value="1"/>
</dbReference>
<dbReference type="GO" id="GO:0051213">
    <property type="term" value="F:dioxygenase activity"/>
    <property type="evidence" value="ECO:0007669"/>
    <property type="project" value="UniProtKB-KW"/>
</dbReference>
<keyword evidence="6" id="KW-0560">Oxidoreductase</keyword>
<dbReference type="Pfam" id="PF00355">
    <property type="entry name" value="Rieske"/>
    <property type="match status" value="1"/>
</dbReference>
<evidence type="ECO:0000313" key="12">
    <source>
        <dbReference type="Proteomes" id="UP000024942"/>
    </source>
</evidence>
<dbReference type="GO" id="GO:0051537">
    <property type="term" value="F:2 iron, 2 sulfur cluster binding"/>
    <property type="evidence" value="ECO:0007669"/>
    <property type="project" value="UniProtKB-KW"/>
</dbReference>
<evidence type="ECO:0000259" key="10">
    <source>
        <dbReference type="PROSITE" id="PS51296"/>
    </source>
</evidence>
<dbReference type="GeneID" id="92498548"/>
<dbReference type="EMBL" id="ARYL01000058">
    <property type="protein sequence ID" value="KDA00363.1"/>
    <property type="molecule type" value="Genomic_DNA"/>
</dbReference>
<dbReference type="PRINTS" id="PR00090">
    <property type="entry name" value="RNGDIOXGNASE"/>
</dbReference>
<evidence type="ECO:0000313" key="11">
    <source>
        <dbReference type="EMBL" id="KDA00363.1"/>
    </source>
</evidence>
<comment type="caution">
    <text evidence="11">The sequence shown here is derived from an EMBL/GenBank/DDBJ whole genome shotgun (WGS) entry which is preliminary data.</text>
</comment>
<feature type="domain" description="Rieske" evidence="10">
    <location>
        <begin position="64"/>
        <end position="174"/>
    </location>
</feature>
<name>A0A059G1J2_9PROT</name>
<dbReference type="SMR" id="A0A059G1J2"/>
<evidence type="ECO:0000256" key="9">
    <source>
        <dbReference type="ARBA" id="ARBA00023027"/>
    </source>
</evidence>
<dbReference type="InterPro" id="IPR043266">
    <property type="entry name" value="RHO_NdoB-like_C"/>
</dbReference>
<dbReference type="PANTHER" id="PTHR43756:SF1">
    <property type="entry name" value="3-PHENYLPROPIONATE_CINNAMIC ACID DIOXYGENASE SUBUNIT ALPHA"/>
    <property type="match status" value="1"/>
</dbReference>
<evidence type="ECO:0000256" key="2">
    <source>
        <dbReference type="ARBA" id="ARBA00022714"/>
    </source>
</evidence>
<reference evidence="11 12" key="1">
    <citation type="journal article" date="2014" name="Antonie Van Leeuwenhoek">
        <title>Hyphomonas beringensis sp. nov. and Hyphomonas chukchiensis sp. nov., isolated from surface seawater of the Bering Sea and Chukchi Sea.</title>
        <authorList>
            <person name="Li C."/>
            <person name="Lai Q."/>
            <person name="Li G."/>
            <person name="Dong C."/>
            <person name="Wang J."/>
            <person name="Liao Y."/>
            <person name="Shao Z."/>
        </authorList>
    </citation>
    <scope>NUCLEOTIDE SEQUENCE [LARGE SCALE GENOMIC DNA]</scope>
    <source>
        <strain evidence="11 12">SCH89</strain>
    </source>
</reference>
<keyword evidence="2" id="KW-0001">2Fe-2S</keyword>
<protein>
    <submittedName>
        <fullName evidence="11">Biphenyl 2,3-dioxygenase alpha subunit</fullName>
    </submittedName>
</protein>
<evidence type="ECO:0000256" key="4">
    <source>
        <dbReference type="ARBA" id="ARBA00022797"/>
    </source>
</evidence>
<accession>A0A059G1J2</accession>
<dbReference type="InterPro" id="IPR036922">
    <property type="entry name" value="Rieske_2Fe-2S_sf"/>
</dbReference>
<dbReference type="PROSITE" id="PS51296">
    <property type="entry name" value="RIESKE"/>
    <property type="match status" value="1"/>
</dbReference>
<proteinExistence type="inferred from homology"/>